<dbReference type="RefSeq" id="WP_102654923.1">
    <property type="nucleotide sequence ID" value="NZ_PNRF01000037.1"/>
</dbReference>
<sequence>MRMALSALVVLMIVMLAWYWPAAAEPPGNLEVESLIIETGREAHRLEVEMARTTAQRQFGLMDRDHLDPEAGMLFVYDRLQPAGSGFWMYRTRIPLDIAFIDSQGRIAAVHTMQPCRSDNPADCPATLAGASYLAALEVNAGYFTERGIGVGDCVDWPGRPAGCVTTRSVE</sequence>
<evidence type="ECO:0000313" key="2">
    <source>
        <dbReference type="Proteomes" id="UP000235803"/>
    </source>
</evidence>
<protein>
    <recommendedName>
        <fullName evidence="3">DUF192 domain-containing protein</fullName>
    </recommendedName>
</protein>
<dbReference type="PANTHER" id="PTHR37953">
    <property type="entry name" value="UPF0127 PROTEIN MJ1496"/>
    <property type="match status" value="1"/>
</dbReference>
<dbReference type="InterPro" id="IPR003795">
    <property type="entry name" value="DUF192"/>
</dbReference>
<dbReference type="Gene3D" id="2.60.120.1140">
    <property type="entry name" value="Protein of unknown function DUF192"/>
    <property type="match status" value="1"/>
</dbReference>
<dbReference type="InterPro" id="IPR038695">
    <property type="entry name" value="Saro_0823-like_sf"/>
</dbReference>
<dbReference type="PANTHER" id="PTHR37953:SF1">
    <property type="entry name" value="UPF0127 PROTEIN MJ1496"/>
    <property type="match status" value="1"/>
</dbReference>
<dbReference type="Pfam" id="PF02643">
    <property type="entry name" value="DUF192"/>
    <property type="match status" value="1"/>
</dbReference>
<gene>
    <name evidence="1" type="ORF">C1H69_18260</name>
</gene>
<dbReference type="AlphaFoldDB" id="A0A2N7TZ09"/>
<keyword evidence="2" id="KW-1185">Reference proteome</keyword>
<dbReference type="OrthoDB" id="5526466at2"/>
<organism evidence="1 2">
    <name type="scientific">Billgrantia endophytica</name>
    <dbReference type="NCBI Taxonomy" id="2033802"/>
    <lineage>
        <taxon>Bacteria</taxon>
        <taxon>Pseudomonadati</taxon>
        <taxon>Pseudomonadota</taxon>
        <taxon>Gammaproteobacteria</taxon>
        <taxon>Oceanospirillales</taxon>
        <taxon>Halomonadaceae</taxon>
        <taxon>Billgrantia</taxon>
    </lineage>
</organism>
<comment type="caution">
    <text evidence="1">The sequence shown here is derived from an EMBL/GenBank/DDBJ whole genome shotgun (WGS) entry which is preliminary data.</text>
</comment>
<evidence type="ECO:0008006" key="3">
    <source>
        <dbReference type="Google" id="ProtNLM"/>
    </source>
</evidence>
<dbReference type="EMBL" id="PNRF01000037">
    <property type="protein sequence ID" value="PMR73401.1"/>
    <property type="molecule type" value="Genomic_DNA"/>
</dbReference>
<dbReference type="Proteomes" id="UP000235803">
    <property type="component" value="Unassembled WGS sequence"/>
</dbReference>
<proteinExistence type="predicted"/>
<name>A0A2N7TZ09_9GAMM</name>
<reference evidence="1 2" key="1">
    <citation type="submission" date="2018-01" db="EMBL/GenBank/DDBJ databases">
        <title>Halomonas endophytica sp. nov., isolated from storage liquid in the stems of Populus euphratica.</title>
        <authorList>
            <person name="Chen C."/>
        </authorList>
    </citation>
    <scope>NUCLEOTIDE SEQUENCE [LARGE SCALE GENOMIC DNA]</scope>
    <source>
        <strain evidence="1 2">MC28</strain>
    </source>
</reference>
<accession>A0A2N7TZ09</accession>
<evidence type="ECO:0000313" key="1">
    <source>
        <dbReference type="EMBL" id="PMR73401.1"/>
    </source>
</evidence>